<evidence type="ECO:0000259" key="4">
    <source>
        <dbReference type="SMART" id="SM00418"/>
    </source>
</evidence>
<feature type="domain" description="HTH arsR-type" evidence="4">
    <location>
        <begin position="289"/>
        <end position="362"/>
    </location>
</feature>
<evidence type="ECO:0000256" key="3">
    <source>
        <dbReference type="ARBA" id="ARBA00023163"/>
    </source>
</evidence>
<keyword evidence="6" id="KW-1185">Reference proteome</keyword>
<dbReference type="AlphaFoldDB" id="A0ABC8BRN6"/>
<dbReference type="InterPro" id="IPR011991">
    <property type="entry name" value="ArsR-like_HTH"/>
</dbReference>
<evidence type="ECO:0000313" key="6">
    <source>
        <dbReference type="Proteomes" id="UP000192251"/>
    </source>
</evidence>
<keyword evidence="3" id="KW-0804">Transcription</keyword>
<evidence type="ECO:0000313" key="5">
    <source>
        <dbReference type="EMBL" id="ARF73059.1"/>
    </source>
</evidence>
<proteinExistence type="predicted"/>
<keyword evidence="1" id="KW-0805">Transcription regulation</keyword>
<dbReference type="PANTHER" id="PTHR43132">
    <property type="entry name" value="ARSENICAL RESISTANCE OPERON REPRESSOR ARSR-RELATED"/>
    <property type="match status" value="1"/>
</dbReference>
<dbReference type="InterPro" id="IPR001845">
    <property type="entry name" value="HTH_ArsR_DNA-bd_dom"/>
</dbReference>
<evidence type="ECO:0000256" key="1">
    <source>
        <dbReference type="ARBA" id="ARBA00023015"/>
    </source>
</evidence>
<sequence>MLRIHFTAQDLAYVRLARSPDPLWEIVCSLCRLQTDEGPLAFGPWRRAVAARLRGPGGAGGGGGGGGTDRAVALALRSLVPCGPYIPDFLTPAVDGGTVDLRQGVDRVLSTPRSRLRRELTLLTESVRTGVRGPGATVPGARVRPFAGEPLARGDAGALRALGGLLTAYDAGFVAPYRPWIDAAVASDVAWRSRELAVGGVRALLETFRPMARWSPPVLEVTYPVERDLHLAGRGLLLVPSYFCWRRPITLFDAALLPVLVYPVEKPVESALAPAGPGLPVVSGAPLARLLGPTRAALLYEVASRGCATTSELALAVGCSLPNISQQLAILREAGLTACRKEGRCVLHLPTPLGRRLLETAGAGGYWPTGVGAAAEPATVSAR</sequence>
<organism evidence="5 6">
    <name type="scientific">Kitasatospora albolonga</name>
    <dbReference type="NCBI Taxonomy" id="68173"/>
    <lineage>
        <taxon>Bacteria</taxon>
        <taxon>Bacillati</taxon>
        <taxon>Actinomycetota</taxon>
        <taxon>Actinomycetes</taxon>
        <taxon>Kitasatosporales</taxon>
        <taxon>Streptomycetaceae</taxon>
        <taxon>Kitasatospora</taxon>
    </lineage>
</organism>
<dbReference type="Gene3D" id="1.10.10.10">
    <property type="entry name" value="Winged helix-like DNA-binding domain superfamily/Winged helix DNA-binding domain"/>
    <property type="match status" value="1"/>
</dbReference>
<dbReference type="Pfam" id="PF12840">
    <property type="entry name" value="HTH_20"/>
    <property type="match status" value="1"/>
</dbReference>
<name>A0ABC8BRN6_9ACTN</name>
<reference evidence="5 6" key="1">
    <citation type="submission" date="2017-04" db="EMBL/GenBank/DDBJ databases">
        <title>The complete genome sequence of Streptomyces albolongus YIM 101047, the producer of novel bafilomycins and novel odoriferous sesquiterpenoids.</title>
        <authorList>
            <person name="Yin M."/>
            <person name="Jiang Y."/>
        </authorList>
    </citation>
    <scope>NUCLEOTIDE SEQUENCE [LARGE SCALE GENOMIC DNA]</scope>
    <source>
        <strain evidence="5 6">YIM 101047</strain>
    </source>
</reference>
<dbReference type="KEGG" id="kab:B7C62_12870"/>
<dbReference type="InterPro" id="IPR051011">
    <property type="entry name" value="Metal_resp_trans_reg"/>
</dbReference>
<evidence type="ECO:0000256" key="2">
    <source>
        <dbReference type="ARBA" id="ARBA00023125"/>
    </source>
</evidence>
<accession>A0ABC8BRN6</accession>
<protein>
    <submittedName>
        <fullName evidence="5">Transcriptional regulator</fullName>
    </submittedName>
</protein>
<dbReference type="CDD" id="cd00090">
    <property type="entry name" value="HTH_ARSR"/>
    <property type="match status" value="1"/>
</dbReference>
<dbReference type="Proteomes" id="UP000192251">
    <property type="component" value="Chromosome"/>
</dbReference>
<dbReference type="PANTHER" id="PTHR43132:SF8">
    <property type="entry name" value="HTH-TYPE TRANSCRIPTIONAL REGULATOR KMTR"/>
    <property type="match status" value="1"/>
</dbReference>
<gene>
    <name evidence="5" type="ORF">B7C62_12870</name>
</gene>
<dbReference type="InterPro" id="IPR036390">
    <property type="entry name" value="WH_DNA-bd_sf"/>
</dbReference>
<keyword evidence="2" id="KW-0238">DNA-binding</keyword>
<dbReference type="InterPro" id="IPR036388">
    <property type="entry name" value="WH-like_DNA-bd_sf"/>
</dbReference>
<dbReference type="SMART" id="SM00418">
    <property type="entry name" value="HTH_ARSR"/>
    <property type="match status" value="1"/>
</dbReference>
<dbReference type="SUPFAM" id="SSF46785">
    <property type="entry name" value="Winged helix' DNA-binding domain"/>
    <property type="match status" value="1"/>
</dbReference>
<dbReference type="RefSeq" id="WP_084746858.1">
    <property type="nucleotide sequence ID" value="NZ_CP020563.1"/>
</dbReference>
<dbReference type="GO" id="GO:0003677">
    <property type="term" value="F:DNA binding"/>
    <property type="evidence" value="ECO:0007669"/>
    <property type="project" value="UniProtKB-KW"/>
</dbReference>
<dbReference type="EMBL" id="CP020563">
    <property type="protein sequence ID" value="ARF73059.1"/>
    <property type="molecule type" value="Genomic_DNA"/>
</dbReference>